<organism evidence="1 2">
    <name type="scientific">Monoglobus pectinilyticus</name>
    <dbReference type="NCBI Taxonomy" id="1981510"/>
    <lineage>
        <taxon>Bacteria</taxon>
        <taxon>Bacillati</taxon>
        <taxon>Bacillota</taxon>
        <taxon>Clostridia</taxon>
        <taxon>Monoglobales</taxon>
        <taxon>Monoglobaceae</taxon>
        <taxon>Monoglobus</taxon>
    </lineage>
</organism>
<protein>
    <recommendedName>
        <fullName evidence="3">Abortive phage infection protein</fullName>
    </recommendedName>
</protein>
<accession>A0A2K9P0B9</accession>
<dbReference type="OrthoDB" id="9801429at2"/>
<dbReference type="EMBL" id="CP020991">
    <property type="protein sequence ID" value="AUO18711.1"/>
    <property type="molecule type" value="Genomic_DNA"/>
</dbReference>
<dbReference type="Proteomes" id="UP000235589">
    <property type="component" value="Chromosome"/>
</dbReference>
<name>A0A2K9P0B9_9FIRM</name>
<gene>
    <name evidence="1" type="ORF">B9O19_00528</name>
</gene>
<dbReference type="GeneID" id="98061948"/>
<evidence type="ECO:0008006" key="3">
    <source>
        <dbReference type="Google" id="ProtNLM"/>
    </source>
</evidence>
<dbReference type="KEGG" id="mpec:B9O19_00528"/>
<dbReference type="RefSeq" id="WP_102364991.1">
    <property type="nucleotide sequence ID" value="NZ_CP020991.1"/>
</dbReference>
<evidence type="ECO:0000313" key="1">
    <source>
        <dbReference type="EMBL" id="AUO18711.1"/>
    </source>
</evidence>
<keyword evidence="2" id="KW-1185">Reference proteome</keyword>
<dbReference type="SMR" id="A0A2K9P0B9"/>
<evidence type="ECO:0000313" key="2">
    <source>
        <dbReference type="Proteomes" id="UP000235589"/>
    </source>
</evidence>
<reference evidence="1 2" key="1">
    <citation type="submission" date="2017-04" db="EMBL/GenBank/DDBJ databases">
        <title>Monoglobus pectinilyticus 14 draft genome.</title>
        <authorList>
            <person name="Kim C."/>
            <person name="Rosendale D.I."/>
            <person name="Kelly W.J."/>
            <person name="Tannock G.W."/>
            <person name="Patchett M.L."/>
            <person name="Jordens J.Z."/>
        </authorList>
    </citation>
    <scope>NUCLEOTIDE SEQUENCE [LARGE SCALE GENOMIC DNA]</scope>
    <source>
        <strain evidence="1 2">14</strain>
    </source>
</reference>
<dbReference type="AlphaFoldDB" id="A0A2K9P0B9"/>
<sequence>MNSIDILKEISNSNNGLIQTKTALEQGVSRASLSKLCKDGKISRISMGQYVLSEELHDEMLSLQLRSNLIIFSHESALFLNKISERTPFEHAVTIPSSKTLSRSISSECKIYYIKDDLHELGKTQLPTTMGSLVWTYDMERTICDIIRSRNRIADETFLSSIKQYASSSHKNLANLSLYASKMGVLSQVRSYMEVLL</sequence>
<proteinExistence type="predicted"/>